<evidence type="ECO:0000313" key="1">
    <source>
        <dbReference type="EMBL" id="CUV64934.1"/>
    </source>
</evidence>
<dbReference type="InterPro" id="IPR016024">
    <property type="entry name" value="ARM-type_fold"/>
</dbReference>
<name>A0A0S4XMF0_9BACT</name>
<sequence>MNYEEAIEKLNDVNLPISEVRVIFEKLQDNNEIVGMVAMNISRKCSVYDKEQGKSEEMIELLRDLSKASDMGSRWAVAKNHFTPTDVLETLSNDSINLVRALVATNPNTPISILNKLFSDEKIVRDGLSGNPNTPLKLLNVLAVDSDKMVRLRVAENPSVTTEILKSLLDDSEPNVAKAAEVKLKDKMQ</sequence>
<dbReference type="SUPFAM" id="SSF48371">
    <property type="entry name" value="ARM repeat"/>
    <property type="match status" value="1"/>
</dbReference>
<dbReference type="AlphaFoldDB" id="A0A0S4XMF0"/>
<dbReference type="Gene3D" id="1.25.10.10">
    <property type="entry name" value="Leucine-rich Repeat Variant"/>
    <property type="match status" value="1"/>
</dbReference>
<reference evidence="1" key="1">
    <citation type="submission" date="2015-11" db="EMBL/GenBank/DDBJ databases">
        <authorList>
            <person name="Zhang Y."/>
            <person name="Guo Z."/>
        </authorList>
    </citation>
    <scope>NUCLEOTIDE SEQUENCE</scope>
    <source>
        <strain evidence="1">BN30871</strain>
    </source>
</reference>
<dbReference type="InterPro" id="IPR011989">
    <property type="entry name" value="ARM-like"/>
</dbReference>
<dbReference type="EMBL" id="FAXN01000002">
    <property type="protein sequence ID" value="CUV64934.1"/>
    <property type="molecule type" value="Genomic_DNA"/>
</dbReference>
<evidence type="ECO:0008006" key="2">
    <source>
        <dbReference type="Google" id="ProtNLM"/>
    </source>
</evidence>
<organism evidence="1">
    <name type="scientific">Sulfurovum sp. enrichment culture clone C5</name>
    <dbReference type="NCBI Taxonomy" id="497650"/>
    <lineage>
        <taxon>Bacteria</taxon>
        <taxon>Pseudomonadati</taxon>
        <taxon>Campylobacterota</taxon>
        <taxon>Epsilonproteobacteria</taxon>
        <taxon>Campylobacterales</taxon>
        <taxon>Sulfurovaceae</taxon>
        <taxon>Sulfurovum</taxon>
        <taxon>environmental samples</taxon>
    </lineage>
</organism>
<protein>
    <recommendedName>
        <fullName evidence="2">Leucine rich repeat variant</fullName>
    </recommendedName>
</protein>
<proteinExistence type="predicted"/>
<gene>
    <name evidence="1" type="ORF">BN3087_100003</name>
</gene>
<accession>A0A0S4XMF0</accession>